<dbReference type="InterPro" id="IPR001650">
    <property type="entry name" value="Helicase_C-like"/>
</dbReference>
<evidence type="ECO:0000256" key="7">
    <source>
        <dbReference type="ARBA" id="ARBA00022840"/>
    </source>
</evidence>
<feature type="domain" description="Helicase C-terminal" evidence="14">
    <location>
        <begin position="612"/>
        <end position="792"/>
    </location>
</feature>
<dbReference type="Gene3D" id="1.20.120.1080">
    <property type="match status" value="1"/>
</dbReference>
<keyword evidence="9" id="KW-0539">Nucleus</keyword>
<dbReference type="GeneID" id="20219107"/>
<dbReference type="InterPro" id="IPR027417">
    <property type="entry name" value="P-loop_NTPase"/>
</dbReference>
<feature type="domain" description="Helicase ATP-binding" evidence="13">
    <location>
        <begin position="431"/>
        <end position="594"/>
    </location>
</feature>
<evidence type="ECO:0000256" key="6">
    <source>
        <dbReference type="ARBA" id="ARBA00022806"/>
    </source>
</evidence>
<evidence type="ECO:0000256" key="3">
    <source>
        <dbReference type="ARBA" id="ARBA00022664"/>
    </source>
</evidence>
<dbReference type="GO" id="GO:0003723">
    <property type="term" value="F:RNA binding"/>
    <property type="evidence" value="ECO:0007669"/>
    <property type="project" value="TreeGrafter"/>
</dbReference>
<dbReference type="InterPro" id="IPR049945">
    <property type="entry name" value="AAA_22"/>
</dbReference>
<dbReference type="OMA" id="MKEVDQV"/>
<evidence type="ECO:0000256" key="9">
    <source>
        <dbReference type="ARBA" id="ARBA00023242"/>
    </source>
</evidence>
<dbReference type="SMART" id="SM00847">
    <property type="entry name" value="HA2"/>
    <property type="match status" value="1"/>
</dbReference>
<dbReference type="InterPro" id="IPR003029">
    <property type="entry name" value="S1_domain"/>
</dbReference>
<dbReference type="GO" id="GO:0005524">
    <property type="term" value="F:ATP binding"/>
    <property type="evidence" value="ECO:0007669"/>
    <property type="project" value="UniProtKB-KW"/>
</dbReference>
<comment type="subcellular location">
    <subcellularLocation>
        <location evidence="1">Nucleus</location>
    </subcellularLocation>
</comment>
<dbReference type="SUPFAM" id="SSF50249">
    <property type="entry name" value="Nucleic acid-binding proteins"/>
    <property type="match status" value="1"/>
</dbReference>
<dbReference type="InterPro" id="IPR014001">
    <property type="entry name" value="Helicase_ATP-bd"/>
</dbReference>
<dbReference type="Pfam" id="PF00575">
    <property type="entry name" value="S1"/>
    <property type="match status" value="1"/>
</dbReference>
<dbReference type="PANTHER" id="PTHR18934">
    <property type="entry name" value="ATP-DEPENDENT RNA HELICASE"/>
    <property type="match status" value="1"/>
</dbReference>
<dbReference type="EC" id="3.6.4.13" evidence="2"/>
<sequence>MDELAKLQLVSKVCGRLDEELGVGDRTLAEFVIHLAETQGTPSAFGAALAENGADFPEPFVAALFALVDDARRAPAPPVPPRKRGPPSPECGAARAAPRARPPPRGGDPELHAIYAGRVTKVAEFGAFVALEGPTPPREGLVHVSMISGDGRARDAARAVARDQRVFVKVLGVAGSRVSLSMRECDQATGADLRPDRAAALRGADAAGAGGGVARSNPMINPGVSLGDLRRAEAADAAAGGGGRRRKRLTSPELWEARQLAASGVVPAEMLPTFDEERGVLGDFGAEEAEEELEIELNEHEPPFLRGQGARARDASPVAIVANPEGSLQRAALTQGALAKERRELKQAQANALIDGIPKDLNRPWEDPMPDAGERHFAQELRSVNLASSQVDSAWKRQQQKQQLSFGHVSNKSLREQRAALPIAALRTELEAAVAAHQVLVVIGETGSGKTTQMTQYMAEMGLTARGAVGCTQPRRVAAMSVAKRVAEEFGCELGAEVGYSIRFEDCTSPATVLKYMTDGMLMREYLADNDLGRYAALILDEAHERTIHTDVLFGLLKDLLGRRPDLKLVVTSATLDAEKFSAYFFDCPIFTIPGRLFPVEVLYTKEPEADYLDAALITVMQIHLSEPAGDVLVFLTGQEEIDSCCEILHARMEALGGLAPELLILPVYGALPAEMQSRIFEPPPPGARKCVVATNIAEASLTIDGIYYVVDPGFCKQKAYNPKLGMDSLVVTPISQASARQRSGRAGRTGPGKCYRLYTEAALRTEMLPCSVPEIQRTNLGNVVLQLKAMGIHDLLAFDFMDPPPLATLVGAMQALYALGALDDEGLLTRFGRKMAEFPLEPQLSKMLIAAADLGCAEEVLSVVAMLSVEQPFYRPKEKQAQADAKKAKFFQPEGDHLMLLAVYDAWKRANFSNPWCYENFLQARAMRRAADVRKQIVSIMDRYKMDVLSAGRKLDQVRRAIVAGYFTNAAKKDPQEGYKTMVEGNPVYIHPSSALFNKNPEWLIYHELVLTSKEYMRQVMAVEPRWLVELAPRFYRTADAGTLSKAKRSQKIEPLYDRFNPPGSWRLSKRRG</sequence>
<keyword evidence="4" id="KW-0547">Nucleotide-binding</keyword>
<dbReference type="SMART" id="SM00487">
    <property type="entry name" value="DEXDc"/>
    <property type="match status" value="1"/>
</dbReference>
<dbReference type="PANTHER" id="PTHR18934:SF85">
    <property type="entry name" value="ATP-DEPENDENT RNA HELICASE DHX8"/>
    <property type="match status" value="1"/>
</dbReference>
<dbReference type="FunFam" id="1.10.10.2130:FF:000001">
    <property type="entry name" value="Pre-mRNA-splicing factor ATP-dependent RNA helicase"/>
    <property type="match status" value="1"/>
</dbReference>
<dbReference type="CDD" id="cd18791">
    <property type="entry name" value="SF2_C_RHA"/>
    <property type="match status" value="1"/>
</dbReference>
<dbReference type="SMART" id="SM00490">
    <property type="entry name" value="HELICc"/>
    <property type="match status" value="1"/>
</dbReference>
<dbReference type="FunFam" id="2.40.50.140:FF:000061">
    <property type="entry name" value="ATP-dependent RNA helicase DHX8"/>
    <property type="match status" value="1"/>
</dbReference>
<dbReference type="FunCoup" id="F0XX12">
    <property type="interactions" value="304"/>
</dbReference>
<evidence type="ECO:0000256" key="1">
    <source>
        <dbReference type="ARBA" id="ARBA00004123"/>
    </source>
</evidence>
<dbReference type="Gene3D" id="2.40.50.140">
    <property type="entry name" value="Nucleic acid-binding proteins"/>
    <property type="match status" value="1"/>
</dbReference>
<dbReference type="GO" id="GO:0000390">
    <property type="term" value="P:spliceosomal complex disassembly"/>
    <property type="evidence" value="ECO:0007669"/>
    <property type="project" value="TreeGrafter"/>
</dbReference>
<evidence type="ECO:0000256" key="10">
    <source>
        <dbReference type="ARBA" id="ARBA00047984"/>
    </source>
</evidence>
<evidence type="ECO:0000259" key="12">
    <source>
        <dbReference type="PROSITE" id="PS50126"/>
    </source>
</evidence>
<accession>F0XX12</accession>
<dbReference type="PROSITE" id="PS50126">
    <property type="entry name" value="S1"/>
    <property type="match status" value="1"/>
</dbReference>
<keyword evidence="6" id="KW-0347">Helicase</keyword>
<dbReference type="SMART" id="SM00316">
    <property type="entry name" value="S1"/>
    <property type="match status" value="1"/>
</dbReference>
<keyword evidence="8" id="KW-0508">mRNA splicing</keyword>
<dbReference type="SUPFAM" id="SSF52540">
    <property type="entry name" value="P-loop containing nucleoside triphosphate hydrolases"/>
    <property type="match status" value="1"/>
</dbReference>
<dbReference type="PROSITE" id="PS00690">
    <property type="entry name" value="DEAH_ATP_HELICASE"/>
    <property type="match status" value="1"/>
</dbReference>
<dbReference type="InterPro" id="IPR048333">
    <property type="entry name" value="HA2_WH"/>
</dbReference>
<dbReference type="InterPro" id="IPR002464">
    <property type="entry name" value="DNA/RNA_helicase_DEAH_CS"/>
</dbReference>
<feature type="domain" description="S1 motif" evidence="12">
    <location>
        <begin position="112"/>
        <end position="183"/>
    </location>
</feature>
<dbReference type="InParanoid" id="F0XX12"/>
<dbReference type="OrthoDB" id="10253254at2759"/>
<dbReference type="Pfam" id="PF21010">
    <property type="entry name" value="HA2_C"/>
    <property type="match status" value="1"/>
</dbReference>
<dbReference type="InterPro" id="IPR011709">
    <property type="entry name" value="DEAD-box_helicase_OB_fold"/>
</dbReference>
<dbReference type="GO" id="GO:0003724">
    <property type="term" value="F:RNA helicase activity"/>
    <property type="evidence" value="ECO:0007669"/>
    <property type="project" value="UniProtKB-EC"/>
</dbReference>
<dbReference type="KEGG" id="aaf:AURANDRAFT_19250"/>
<dbReference type="PROSITE" id="PS51192">
    <property type="entry name" value="HELICASE_ATP_BIND_1"/>
    <property type="match status" value="1"/>
</dbReference>
<dbReference type="InterPro" id="IPR007502">
    <property type="entry name" value="Helicase-assoc_dom"/>
</dbReference>
<dbReference type="GO" id="GO:0071013">
    <property type="term" value="C:catalytic step 2 spliceosome"/>
    <property type="evidence" value="ECO:0007669"/>
    <property type="project" value="TreeGrafter"/>
</dbReference>
<keyword evidence="7" id="KW-0067">ATP-binding</keyword>
<dbReference type="RefSeq" id="XP_009032496.1">
    <property type="nucleotide sequence ID" value="XM_009034248.1"/>
</dbReference>
<evidence type="ECO:0000256" key="4">
    <source>
        <dbReference type="ARBA" id="ARBA00022741"/>
    </source>
</evidence>
<feature type="region of interest" description="Disordered" evidence="11">
    <location>
        <begin position="75"/>
        <end position="111"/>
    </location>
</feature>
<name>F0XX12_AURAN</name>
<dbReference type="FunFam" id="3.40.50.300:FF:000101">
    <property type="entry name" value="Pre-mRNA-splicing factor ATP-dependent RNA helicase"/>
    <property type="match status" value="1"/>
</dbReference>
<evidence type="ECO:0000256" key="5">
    <source>
        <dbReference type="ARBA" id="ARBA00022801"/>
    </source>
</evidence>
<evidence type="ECO:0000256" key="2">
    <source>
        <dbReference type="ARBA" id="ARBA00012552"/>
    </source>
</evidence>
<dbReference type="AlphaFoldDB" id="F0XX12"/>
<protein>
    <recommendedName>
        <fullName evidence="2">RNA helicase</fullName>
        <ecNumber evidence="2">3.6.4.13</ecNumber>
    </recommendedName>
</protein>
<dbReference type="GO" id="GO:0016887">
    <property type="term" value="F:ATP hydrolysis activity"/>
    <property type="evidence" value="ECO:0007669"/>
    <property type="project" value="InterPro"/>
</dbReference>
<gene>
    <name evidence="15" type="ORF">AURANDRAFT_19250</name>
</gene>
<evidence type="ECO:0000259" key="14">
    <source>
        <dbReference type="PROSITE" id="PS51194"/>
    </source>
</evidence>
<keyword evidence="5" id="KW-0378">Hydrolase</keyword>
<evidence type="ECO:0000259" key="13">
    <source>
        <dbReference type="PROSITE" id="PS51192"/>
    </source>
</evidence>
<evidence type="ECO:0000256" key="11">
    <source>
        <dbReference type="SAM" id="MobiDB-lite"/>
    </source>
</evidence>
<dbReference type="PROSITE" id="PS51194">
    <property type="entry name" value="HELICASE_CTER"/>
    <property type="match status" value="1"/>
</dbReference>
<comment type="catalytic activity">
    <reaction evidence="10">
        <text>ATP + H2O = ADP + phosphate + H(+)</text>
        <dbReference type="Rhea" id="RHEA:13065"/>
        <dbReference type="ChEBI" id="CHEBI:15377"/>
        <dbReference type="ChEBI" id="CHEBI:15378"/>
        <dbReference type="ChEBI" id="CHEBI:30616"/>
        <dbReference type="ChEBI" id="CHEBI:43474"/>
        <dbReference type="ChEBI" id="CHEBI:456216"/>
        <dbReference type="EC" id="3.6.4.13"/>
    </reaction>
</comment>
<keyword evidence="16" id="KW-1185">Reference proteome</keyword>
<dbReference type="FunFam" id="3.40.50.300:FF:000191">
    <property type="entry name" value="Pre-mRNA-splicing factor ATP-dependent RNA helicase"/>
    <property type="match status" value="1"/>
</dbReference>
<dbReference type="Pfam" id="PF04408">
    <property type="entry name" value="WHD_HA2"/>
    <property type="match status" value="1"/>
</dbReference>
<evidence type="ECO:0000256" key="8">
    <source>
        <dbReference type="ARBA" id="ARBA00023187"/>
    </source>
</evidence>
<dbReference type="Pfam" id="PF07717">
    <property type="entry name" value="OB_NTP_bind"/>
    <property type="match status" value="1"/>
</dbReference>
<dbReference type="Pfam" id="PF00271">
    <property type="entry name" value="Helicase_C"/>
    <property type="match status" value="1"/>
</dbReference>
<dbReference type="FunFam" id="1.20.120.1080:FF:000001">
    <property type="entry name" value="Pre-mRNA-splicing factor ATP-dependent RNA helicase"/>
    <property type="match status" value="1"/>
</dbReference>
<dbReference type="eggNOG" id="KOG0922">
    <property type="taxonomic scope" value="Eukaryota"/>
</dbReference>
<dbReference type="Proteomes" id="UP000002729">
    <property type="component" value="Unassembled WGS sequence"/>
</dbReference>
<keyword evidence="3" id="KW-0507">mRNA processing</keyword>
<dbReference type="EMBL" id="GL833120">
    <property type="protein sequence ID" value="EGB12865.1"/>
    <property type="molecule type" value="Genomic_DNA"/>
</dbReference>
<evidence type="ECO:0000313" key="15">
    <source>
        <dbReference type="EMBL" id="EGB12865.1"/>
    </source>
</evidence>
<dbReference type="InterPro" id="IPR012340">
    <property type="entry name" value="NA-bd_OB-fold"/>
</dbReference>
<reference evidence="15 16" key="1">
    <citation type="journal article" date="2011" name="Proc. Natl. Acad. Sci. U.S.A.">
        <title>Niche of harmful alga Aureococcus anophagefferens revealed through ecogenomics.</title>
        <authorList>
            <person name="Gobler C.J."/>
            <person name="Berry D.L."/>
            <person name="Dyhrman S.T."/>
            <person name="Wilhelm S.W."/>
            <person name="Salamov A."/>
            <person name="Lobanov A.V."/>
            <person name="Zhang Y."/>
            <person name="Collier J.L."/>
            <person name="Wurch L.L."/>
            <person name="Kustka A.B."/>
            <person name="Dill B.D."/>
            <person name="Shah M."/>
            <person name="VerBerkmoes N.C."/>
            <person name="Kuo A."/>
            <person name="Terry A."/>
            <person name="Pangilinan J."/>
            <person name="Lindquist E.A."/>
            <person name="Lucas S."/>
            <person name="Paulsen I.T."/>
            <person name="Hattenrath-Lehmann T.K."/>
            <person name="Talmage S.C."/>
            <person name="Walker E.A."/>
            <person name="Koch F."/>
            <person name="Burson A.M."/>
            <person name="Marcoval M.A."/>
            <person name="Tang Y.Z."/>
            <person name="Lecleir G.R."/>
            <person name="Coyne K.J."/>
            <person name="Berg G.M."/>
            <person name="Bertrand E.M."/>
            <person name="Saito M.A."/>
            <person name="Gladyshev V.N."/>
            <person name="Grigoriev I.V."/>
        </authorList>
    </citation>
    <scope>NUCLEOTIDE SEQUENCE [LARGE SCALE GENOMIC DNA]</scope>
    <source>
        <strain evidence="16">CCMP 1984</strain>
    </source>
</reference>
<evidence type="ECO:0000313" key="16">
    <source>
        <dbReference type="Proteomes" id="UP000002729"/>
    </source>
</evidence>
<dbReference type="Pfam" id="PF13401">
    <property type="entry name" value="AAA_22"/>
    <property type="match status" value="1"/>
</dbReference>
<dbReference type="Gene3D" id="3.40.50.300">
    <property type="entry name" value="P-loop containing nucleotide triphosphate hydrolases"/>
    <property type="match status" value="2"/>
</dbReference>
<organism evidence="16">
    <name type="scientific">Aureococcus anophagefferens</name>
    <name type="common">Harmful bloom alga</name>
    <dbReference type="NCBI Taxonomy" id="44056"/>
    <lineage>
        <taxon>Eukaryota</taxon>
        <taxon>Sar</taxon>
        <taxon>Stramenopiles</taxon>
        <taxon>Ochrophyta</taxon>
        <taxon>Pelagophyceae</taxon>
        <taxon>Pelagomonadales</taxon>
        <taxon>Pelagomonadaceae</taxon>
        <taxon>Aureococcus</taxon>
    </lineage>
</organism>
<proteinExistence type="predicted"/>